<evidence type="ECO:0000259" key="15">
    <source>
        <dbReference type="PROSITE" id="PS50885"/>
    </source>
</evidence>
<dbReference type="EC" id="2.7.13.3" evidence="3"/>
<dbReference type="SMART" id="SM00387">
    <property type="entry name" value="HATPase_c"/>
    <property type="match status" value="1"/>
</dbReference>
<keyword evidence="13" id="KW-0812">Transmembrane</keyword>
<feature type="domain" description="Histidine kinase" evidence="14">
    <location>
        <begin position="481"/>
        <end position="608"/>
    </location>
</feature>
<dbReference type="CDD" id="cd06225">
    <property type="entry name" value="HAMP"/>
    <property type="match status" value="1"/>
</dbReference>
<proteinExistence type="predicted"/>
<evidence type="ECO:0000256" key="5">
    <source>
        <dbReference type="ARBA" id="ARBA00022553"/>
    </source>
</evidence>
<gene>
    <name evidence="16" type="ORF">H7B90_18780</name>
</gene>
<keyword evidence="9" id="KW-0067">ATP-binding</keyword>
<dbReference type="InterPro" id="IPR003594">
    <property type="entry name" value="HATPase_dom"/>
</dbReference>
<keyword evidence="4" id="KW-1003">Cell membrane</keyword>
<dbReference type="SUPFAM" id="SSF158472">
    <property type="entry name" value="HAMP domain-like"/>
    <property type="match status" value="1"/>
</dbReference>
<dbReference type="Pfam" id="PF02518">
    <property type="entry name" value="HATPase_c"/>
    <property type="match status" value="1"/>
</dbReference>
<dbReference type="PROSITE" id="PS50109">
    <property type="entry name" value="HIS_KIN"/>
    <property type="match status" value="1"/>
</dbReference>
<dbReference type="EMBL" id="JACJVR010000073">
    <property type="protein sequence ID" value="MBB6693439.1"/>
    <property type="molecule type" value="Genomic_DNA"/>
</dbReference>
<dbReference type="PROSITE" id="PS50885">
    <property type="entry name" value="HAMP"/>
    <property type="match status" value="1"/>
</dbReference>
<feature type="region of interest" description="Disordered" evidence="12">
    <location>
        <begin position="541"/>
        <end position="568"/>
    </location>
</feature>
<keyword evidence="13" id="KW-1133">Transmembrane helix</keyword>
<dbReference type="PANTHER" id="PTHR42713:SF2">
    <property type="entry name" value="TWO-COMPONENT SENSOR KINASE YESM"/>
    <property type="match status" value="1"/>
</dbReference>
<dbReference type="Pfam" id="PF00672">
    <property type="entry name" value="HAMP"/>
    <property type="match status" value="1"/>
</dbReference>
<keyword evidence="8 16" id="KW-0418">Kinase</keyword>
<evidence type="ECO:0000313" key="17">
    <source>
        <dbReference type="Proteomes" id="UP000553776"/>
    </source>
</evidence>
<evidence type="ECO:0000256" key="8">
    <source>
        <dbReference type="ARBA" id="ARBA00022777"/>
    </source>
</evidence>
<dbReference type="InterPro" id="IPR005467">
    <property type="entry name" value="His_kinase_dom"/>
</dbReference>
<dbReference type="Proteomes" id="UP000553776">
    <property type="component" value="Unassembled WGS sequence"/>
</dbReference>
<evidence type="ECO:0000256" key="1">
    <source>
        <dbReference type="ARBA" id="ARBA00000085"/>
    </source>
</evidence>
<organism evidence="16 17">
    <name type="scientific">Cohnella xylanilytica</name>
    <dbReference type="NCBI Taxonomy" id="557555"/>
    <lineage>
        <taxon>Bacteria</taxon>
        <taxon>Bacillati</taxon>
        <taxon>Bacillota</taxon>
        <taxon>Bacilli</taxon>
        <taxon>Bacillales</taxon>
        <taxon>Paenibacillaceae</taxon>
        <taxon>Cohnella</taxon>
    </lineage>
</organism>
<dbReference type="GO" id="GO:0000155">
    <property type="term" value="F:phosphorelay sensor kinase activity"/>
    <property type="evidence" value="ECO:0007669"/>
    <property type="project" value="InterPro"/>
</dbReference>
<feature type="transmembrane region" description="Helical" evidence="13">
    <location>
        <begin position="301"/>
        <end position="325"/>
    </location>
</feature>
<comment type="subcellular location">
    <subcellularLocation>
        <location evidence="2">Cell membrane</location>
        <topology evidence="2">Multi-pass membrane protein</topology>
    </subcellularLocation>
</comment>
<dbReference type="PANTHER" id="PTHR42713">
    <property type="entry name" value="HISTIDINE KINASE-RELATED"/>
    <property type="match status" value="1"/>
</dbReference>
<feature type="compositionally biased region" description="Gly residues" evidence="12">
    <location>
        <begin position="553"/>
        <end position="568"/>
    </location>
</feature>
<dbReference type="Pfam" id="PF06580">
    <property type="entry name" value="His_kinase"/>
    <property type="match status" value="1"/>
</dbReference>
<dbReference type="AlphaFoldDB" id="A0A841U0V9"/>
<evidence type="ECO:0000256" key="4">
    <source>
        <dbReference type="ARBA" id="ARBA00022475"/>
    </source>
</evidence>
<dbReference type="GO" id="GO:0005524">
    <property type="term" value="F:ATP binding"/>
    <property type="evidence" value="ECO:0007669"/>
    <property type="project" value="UniProtKB-KW"/>
</dbReference>
<reference evidence="16 17" key="1">
    <citation type="submission" date="2020-08" db="EMBL/GenBank/DDBJ databases">
        <title>Cohnella phylogeny.</title>
        <authorList>
            <person name="Dunlap C."/>
        </authorList>
    </citation>
    <scope>NUCLEOTIDE SEQUENCE [LARGE SCALE GENOMIC DNA]</scope>
    <source>
        <strain evidence="16 17">DSM 25239</strain>
    </source>
</reference>
<evidence type="ECO:0000256" key="10">
    <source>
        <dbReference type="ARBA" id="ARBA00023012"/>
    </source>
</evidence>
<dbReference type="Gene3D" id="3.30.450.20">
    <property type="entry name" value="PAS domain"/>
    <property type="match status" value="2"/>
</dbReference>
<feature type="transmembrane region" description="Helical" evidence="13">
    <location>
        <begin position="12"/>
        <end position="33"/>
    </location>
</feature>
<evidence type="ECO:0000256" key="11">
    <source>
        <dbReference type="ARBA" id="ARBA00023136"/>
    </source>
</evidence>
<keyword evidence="10" id="KW-0902">Two-component regulatory system</keyword>
<evidence type="ECO:0000256" key="12">
    <source>
        <dbReference type="SAM" id="MobiDB-lite"/>
    </source>
</evidence>
<comment type="caution">
    <text evidence="16">The sequence shown here is derived from an EMBL/GenBank/DDBJ whole genome shotgun (WGS) entry which is preliminary data.</text>
</comment>
<evidence type="ECO:0000256" key="2">
    <source>
        <dbReference type="ARBA" id="ARBA00004651"/>
    </source>
</evidence>
<evidence type="ECO:0000256" key="3">
    <source>
        <dbReference type="ARBA" id="ARBA00012438"/>
    </source>
</evidence>
<keyword evidence="11 13" id="KW-0472">Membrane</keyword>
<keyword evidence="17" id="KW-1185">Reference proteome</keyword>
<evidence type="ECO:0000313" key="16">
    <source>
        <dbReference type="EMBL" id="MBB6693439.1"/>
    </source>
</evidence>
<evidence type="ECO:0000256" key="6">
    <source>
        <dbReference type="ARBA" id="ARBA00022679"/>
    </source>
</evidence>
<protein>
    <recommendedName>
        <fullName evidence="3">histidine kinase</fullName>
        <ecNumber evidence="3">2.7.13.3</ecNumber>
    </recommendedName>
</protein>
<dbReference type="InterPro" id="IPR010559">
    <property type="entry name" value="Sig_transdc_His_kin_internal"/>
</dbReference>
<dbReference type="Gene3D" id="3.30.565.10">
    <property type="entry name" value="Histidine kinase-like ATPase, C-terminal domain"/>
    <property type="match status" value="1"/>
</dbReference>
<dbReference type="SMART" id="SM00304">
    <property type="entry name" value="HAMP"/>
    <property type="match status" value="1"/>
</dbReference>
<dbReference type="GO" id="GO:0005886">
    <property type="term" value="C:plasma membrane"/>
    <property type="evidence" value="ECO:0007669"/>
    <property type="project" value="UniProtKB-SubCell"/>
</dbReference>
<evidence type="ECO:0000259" key="14">
    <source>
        <dbReference type="PROSITE" id="PS50109"/>
    </source>
</evidence>
<dbReference type="InterPro" id="IPR036890">
    <property type="entry name" value="HATPase_C_sf"/>
</dbReference>
<dbReference type="Gene3D" id="6.10.340.10">
    <property type="match status" value="1"/>
</dbReference>
<keyword evidence="6" id="KW-0808">Transferase</keyword>
<feature type="domain" description="HAMP" evidence="15">
    <location>
        <begin position="322"/>
        <end position="374"/>
    </location>
</feature>
<keyword evidence="5" id="KW-0597">Phosphoprotein</keyword>
<evidence type="ECO:0000256" key="7">
    <source>
        <dbReference type="ARBA" id="ARBA00022741"/>
    </source>
</evidence>
<keyword evidence="7" id="KW-0547">Nucleotide-binding</keyword>
<dbReference type="InterPro" id="IPR051552">
    <property type="entry name" value="HptR"/>
</dbReference>
<dbReference type="SUPFAM" id="SSF55874">
    <property type="entry name" value="ATPase domain of HSP90 chaperone/DNA topoisomerase II/histidine kinase"/>
    <property type="match status" value="1"/>
</dbReference>
<comment type="catalytic activity">
    <reaction evidence="1">
        <text>ATP + protein L-histidine = ADP + protein N-phospho-L-histidine.</text>
        <dbReference type="EC" id="2.7.13.3"/>
    </reaction>
</comment>
<dbReference type="InterPro" id="IPR003660">
    <property type="entry name" value="HAMP_dom"/>
</dbReference>
<evidence type="ECO:0000256" key="13">
    <source>
        <dbReference type="SAM" id="Phobius"/>
    </source>
</evidence>
<name>A0A841U0V9_9BACL</name>
<accession>A0A841U0V9</accession>
<evidence type="ECO:0000256" key="9">
    <source>
        <dbReference type="ARBA" id="ARBA00022840"/>
    </source>
</evidence>
<sequence length="609" mass="68789">MPGIRLSSMRAKMLVMFVILTSVPLIVVGLLSYQKSYDTVSGHSKAATMLAASQLGRNIDVLFEDAGKLLELGKNPQVIRFLFSQTDTYEDAKEILNAFGLYRETYKYDSVLNITMVNLYGRGISERRGVFQMDKNPLRNPHFQYLTNHSDDILNIPPPDASPLDRLDGFDYPERNVISIMTTVKNGITHEVIGFIVIDLVDTALEKFRDNVVIGRTGFFYVADRGGRPIFYPDDKPSALQMLGGTDLSARLSSDQASYVDSSSGKPKFIVFTTSSMTGWKIVGLVPLQEIMVEANSIRQLIIVSVLLSIIFAITLHFFITARLTRPVQVLKNKMRQAASGYLEVKVKPTGHDEIADLGNSFNIMLEKIKMLMDQHLKEQEQIQKAELRTLQAQIHPHFLYNTLDSIVWMAEAGKNDQVILLVQALSRFFRSSLNKGLDWISLKDELEHARSYLVIQKMRYRDILEYEIDVPPELENCRILKMTLQPIVENALYHGIKNKRGQGLIRVSCRAASEHELEIVVADNGIGMNAERLERLRERLERRHVPEDNEGEGTGTGSGAGTETAGGFGLRNVQQRIRLYYGEAYKIRVDSADREGTTVAIRIPMQRR</sequence>